<evidence type="ECO:0000256" key="3">
    <source>
        <dbReference type="ARBA" id="ARBA00030119"/>
    </source>
</evidence>
<dbReference type="InterPro" id="IPR017896">
    <property type="entry name" value="4Fe4S_Fe-S-bd"/>
</dbReference>
<dbReference type="SUPFAM" id="SSF54862">
    <property type="entry name" value="4Fe-4S ferredoxins"/>
    <property type="match status" value="1"/>
</dbReference>
<dbReference type="GO" id="GO:0050661">
    <property type="term" value="F:NADP binding"/>
    <property type="evidence" value="ECO:0007669"/>
    <property type="project" value="TreeGrafter"/>
</dbReference>
<dbReference type="Pfam" id="PF01180">
    <property type="entry name" value="DHO_dh"/>
    <property type="match status" value="1"/>
</dbReference>
<dbReference type="InterPro" id="IPR013785">
    <property type="entry name" value="Aldolase_TIM"/>
</dbReference>
<sequence length="430" mass="47447">MADLSTSFCGLPVKNPVGITSCDFGGTAKLIERYSKAGIGWIIGKTVHKIDGVHRWPRPYFYSLRHFGNDMKDVWICSQMFHNMPYEKWLDEELPKCLKIAKEHDVLYIGSVSGIGPMAETWVPFILDLQERGVPIIELDTGGPHATFGAVDAHKDVGAPLALDPDTAYKVTKACVEVAKVPIIFKTTPQCVNAAALALAIQRAGGHAISGNNAFYGVWIDHEKAEFYGVPGSMGGLMGRPWQIFSLAKILETTATIPEMPFLGGGGVFTYDDVIRHIMGGCDLVGLCSSVYSRGIKVIPKIIEGVNEFMDKKGYKTIKDIPVITDKFMYLRDWKREGPYMQETTPVVPEFDAEKCNMCGICEDLCPYGAITVDKSADKPSFDRDICYGCGWCVGHCPQWAVRMIKADTGELIWDGRGTIADWVSDDEGY</sequence>
<dbReference type="InterPro" id="IPR005720">
    <property type="entry name" value="Dihydroorotate_DH_cat"/>
</dbReference>
<feature type="domain" description="4Fe-4S ferredoxin-type" evidence="5">
    <location>
        <begin position="378"/>
        <end position="407"/>
    </location>
</feature>
<dbReference type="EMBL" id="CAADRM010000106">
    <property type="protein sequence ID" value="VFU15565.1"/>
    <property type="molecule type" value="Genomic_DNA"/>
</dbReference>
<dbReference type="InterPro" id="IPR017900">
    <property type="entry name" value="4Fe4S_Fe_S_CS"/>
</dbReference>
<evidence type="ECO:0000259" key="5">
    <source>
        <dbReference type="PROSITE" id="PS51379"/>
    </source>
</evidence>
<organism evidence="6">
    <name type="scientific">anaerobic digester metagenome</name>
    <dbReference type="NCBI Taxonomy" id="1263854"/>
    <lineage>
        <taxon>unclassified sequences</taxon>
        <taxon>metagenomes</taxon>
        <taxon>ecological metagenomes</taxon>
    </lineage>
</organism>
<dbReference type="Pfam" id="PF12838">
    <property type="entry name" value="Fer4_7"/>
    <property type="match status" value="1"/>
</dbReference>
<dbReference type="GO" id="GO:0006210">
    <property type="term" value="P:thymine catabolic process"/>
    <property type="evidence" value="ECO:0007669"/>
    <property type="project" value="TreeGrafter"/>
</dbReference>
<dbReference type="Gene3D" id="3.30.70.20">
    <property type="match status" value="1"/>
</dbReference>
<feature type="domain" description="4Fe-4S ferredoxin-type" evidence="5">
    <location>
        <begin position="347"/>
        <end position="376"/>
    </location>
</feature>
<evidence type="ECO:0000256" key="2">
    <source>
        <dbReference type="ARBA" id="ARBA00023002"/>
    </source>
</evidence>
<dbReference type="PANTHER" id="PTHR43073">
    <property type="entry name" value="DIHYDROPYRIMIDINE DEHYDROGENASE [NADP(+)]"/>
    <property type="match status" value="1"/>
</dbReference>
<dbReference type="Gene3D" id="3.20.20.70">
    <property type="entry name" value="Aldolase class I"/>
    <property type="match status" value="1"/>
</dbReference>
<dbReference type="GO" id="GO:0006212">
    <property type="term" value="P:uracil catabolic process"/>
    <property type="evidence" value="ECO:0007669"/>
    <property type="project" value="TreeGrafter"/>
</dbReference>
<gene>
    <name evidence="6" type="primary">preA</name>
    <name evidence="6" type="ORF">SCFA_420034</name>
</gene>
<dbReference type="PROSITE" id="PS00198">
    <property type="entry name" value="4FE4S_FER_1"/>
    <property type="match status" value="2"/>
</dbReference>
<evidence type="ECO:0000313" key="6">
    <source>
        <dbReference type="EMBL" id="VFU15565.1"/>
    </source>
</evidence>
<protein>
    <recommendedName>
        <fullName evidence="4">Dihydrothymine dehydrogenase</fullName>
    </recommendedName>
    <alternativeName>
        <fullName evidence="3">Dihydrouracil dehydrogenase</fullName>
    </alternativeName>
</protein>
<accession>A0A485M124</accession>
<dbReference type="GO" id="GO:0017113">
    <property type="term" value="F:dihydropyrimidine dehydrogenase (NADP+) activity"/>
    <property type="evidence" value="ECO:0007669"/>
    <property type="project" value="TreeGrafter"/>
</dbReference>
<comment type="similarity">
    <text evidence="1">Belongs to the dihydropyrimidine dehydrogenase family.</text>
</comment>
<reference evidence="6" key="1">
    <citation type="submission" date="2019-03" db="EMBL/GenBank/DDBJ databases">
        <authorList>
            <person name="Hao L."/>
        </authorList>
    </citation>
    <scope>NUCLEOTIDE SEQUENCE</scope>
</reference>
<proteinExistence type="inferred from homology"/>
<dbReference type="SUPFAM" id="SSF51395">
    <property type="entry name" value="FMN-linked oxidoreductases"/>
    <property type="match status" value="1"/>
</dbReference>
<keyword evidence="2 6" id="KW-0560">Oxidoreductase</keyword>
<dbReference type="AlphaFoldDB" id="A0A485M124"/>
<dbReference type="PROSITE" id="PS51379">
    <property type="entry name" value="4FE4S_FER_2"/>
    <property type="match status" value="2"/>
</dbReference>
<evidence type="ECO:0000256" key="1">
    <source>
        <dbReference type="ARBA" id="ARBA00010804"/>
    </source>
</evidence>
<name>A0A485M124_9ZZZZ</name>
<dbReference type="GO" id="GO:0005737">
    <property type="term" value="C:cytoplasm"/>
    <property type="evidence" value="ECO:0007669"/>
    <property type="project" value="InterPro"/>
</dbReference>
<dbReference type="GO" id="GO:0002058">
    <property type="term" value="F:uracil binding"/>
    <property type="evidence" value="ECO:0007669"/>
    <property type="project" value="TreeGrafter"/>
</dbReference>
<dbReference type="PANTHER" id="PTHR43073:SF2">
    <property type="entry name" value="DIHYDROPYRIMIDINE DEHYDROGENASE [NADP(+)]"/>
    <property type="match status" value="1"/>
</dbReference>
<evidence type="ECO:0000256" key="4">
    <source>
        <dbReference type="ARBA" id="ARBA00032722"/>
    </source>
</evidence>